<sequence>MGNYWKISSSSSSSSKSDEGKIKKKMNTPKGHIVVYVGEEMGRFVIPISFLKIPQFQKLLDESAEVYGFHSPRGGIILPCTKSTFFNVVNFCRCMSGRS</sequence>
<dbReference type="InterPro" id="IPR003676">
    <property type="entry name" value="SAUR_fam"/>
</dbReference>
<dbReference type="PANTHER" id="PTHR31929">
    <property type="entry name" value="SAUR-LIKE AUXIN-RESPONSIVE PROTEIN FAMILY-RELATED"/>
    <property type="match status" value="1"/>
</dbReference>
<evidence type="ECO:0000313" key="4">
    <source>
        <dbReference type="Proteomes" id="UP000030748"/>
    </source>
</evidence>
<dbReference type="eggNOG" id="ENOG502S6Y0">
    <property type="taxonomic scope" value="Eukaryota"/>
</dbReference>
<organism evidence="3 4">
    <name type="scientific">Erythranthe guttata</name>
    <name type="common">Yellow monkey flower</name>
    <name type="synonym">Mimulus guttatus</name>
    <dbReference type="NCBI Taxonomy" id="4155"/>
    <lineage>
        <taxon>Eukaryota</taxon>
        <taxon>Viridiplantae</taxon>
        <taxon>Streptophyta</taxon>
        <taxon>Embryophyta</taxon>
        <taxon>Tracheophyta</taxon>
        <taxon>Spermatophyta</taxon>
        <taxon>Magnoliopsida</taxon>
        <taxon>eudicotyledons</taxon>
        <taxon>Gunneridae</taxon>
        <taxon>Pentapetalae</taxon>
        <taxon>asterids</taxon>
        <taxon>lamiids</taxon>
        <taxon>Lamiales</taxon>
        <taxon>Phrymaceae</taxon>
        <taxon>Erythranthe</taxon>
    </lineage>
</organism>
<evidence type="ECO:0000256" key="1">
    <source>
        <dbReference type="ARBA" id="ARBA00006974"/>
    </source>
</evidence>
<evidence type="ECO:0000256" key="2">
    <source>
        <dbReference type="SAM" id="MobiDB-lite"/>
    </source>
</evidence>
<dbReference type="Proteomes" id="UP000030748">
    <property type="component" value="Unassembled WGS sequence"/>
</dbReference>
<protein>
    <submittedName>
        <fullName evidence="3">Uncharacterized protein</fullName>
    </submittedName>
</protein>
<accession>A0A022RJR8</accession>
<keyword evidence="4" id="KW-1185">Reference proteome</keyword>
<proteinExistence type="inferred from homology"/>
<dbReference type="Pfam" id="PF02519">
    <property type="entry name" value="Auxin_inducible"/>
    <property type="match status" value="1"/>
</dbReference>
<reference evidence="3 4" key="1">
    <citation type="journal article" date="2013" name="Proc. Natl. Acad. Sci. U.S.A.">
        <title>Fine-scale variation in meiotic recombination in Mimulus inferred from population shotgun sequencing.</title>
        <authorList>
            <person name="Hellsten U."/>
            <person name="Wright K.M."/>
            <person name="Jenkins J."/>
            <person name="Shu S."/>
            <person name="Yuan Y."/>
            <person name="Wessler S.R."/>
            <person name="Schmutz J."/>
            <person name="Willis J.H."/>
            <person name="Rokhsar D.S."/>
        </authorList>
    </citation>
    <scope>NUCLEOTIDE SEQUENCE [LARGE SCALE GENOMIC DNA]</scope>
    <source>
        <strain evidence="4">cv. DUN x IM62</strain>
    </source>
</reference>
<comment type="similarity">
    <text evidence="1">Belongs to the ARG7 family.</text>
</comment>
<feature type="region of interest" description="Disordered" evidence="2">
    <location>
        <begin position="1"/>
        <end position="25"/>
    </location>
</feature>
<gene>
    <name evidence="3" type="ORF">MIMGU_mgv11b019920mg</name>
</gene>
<dbReference type="EMBL" id="KI630456">
    <property type="protein sequence ID" value="EYU39145.1"/>
    <property type="molecule type" value="Genomic_DNA"/>
</dbReference>
<dbReference type="GO" id="GO:0009733">
    <property type="term" value="P:response to auxin"/>
    <property type="evidence" value="ECO:0007669"/>
    <property type="project" value="InterPro"/>
</dbReference>
<dbReference type="AlphaFoldDB" id="A0A022RJR8"/>
<dbReference type="STRING" id="4155.A0A022RJR8"/>
<feature type="compositionally biased region" description="Low complexity" evidence="2">
    <location>
        <begin position="1"/>
        <end position="15"/>
    </location>
</feature>
<evidence type="ECO:0000313" key="3">
    <source>
        <dbReference type="EMBL" id="EYU39145.1"/>
    </source>
</evidence>
<name>A0A022RJR8_ERYGU</name>